<name>A0A553JIT0_SHEHA</name>
<organism evidence="1 2">
    <name type="scientific">Shewanella hanedai</name>
    <name type="common">Alteromonas hanedai</name>
    <dbReference type="NCBI Taxonomy" id="25"/>
    <lineage>
        <taxon>Bacteria</taxon>
        <taxon>Pseudomonadati</taxon>
        <taxon>Pseudomonadota</taxon>
        <taxon>Gammaproteobacteria</taxon>
        <taxon>Alteromonadales</taxon>
        <taxon>Shewanellaceae</taxon>
        <taxon>Shewanella</taxon>
    </lineage>
</organism>
<comment type="caution">
    <text evidence="1">The sequence shown here is derived from an EMBL/GenBank/DDBJ whole genome shotgun (WGS) entry which is preliminary data.</text>
</comment>
<dbReference type="InterPro" id="IPR009057">
    <property type="entry name" value="Homeodomain-like_sf"/>
</dbReference>
<keyword evidence="2" id="KW-1185">Reference proteome</keyword>
<gene>
    <name evidence="1" type="ORF">FN961_21320</name>
</gene>
<dbReference type="AlphaFoldDB" id="A0A553JIT0"/>
<evidence type="ECO:0000313" key="1">
    <source>
        <dbReference type="EMBL" id="TRY12367.1"/>
    </source>
</evidence>
<dbReference type="Gene3D" id="1.10.357.10">
    <property type="entry name" value="Tetracycline Repressor, domain 2"/>
    <property type="match status" value="1"/>
</dbReference>
<dbReference type="Proteomes" id="UP000318126">
    <property type="component" value="Unassembled WGS sequence"/>
</dbReference>
<dbReference type="RefSeq" id="WP_144042189.1">
    <property type="nucleotide sequence ID" value="NZ_BMPL01000035.1"/>
</dbReference>
<dbReference type="OrthoDB" id="63332at2"/>
<proteinExistence type="predicted"/>
<accession>A0A553JIT0</accession>
<sequence>MSSWEQRGCYLTEVAERCLRGHKSFDLCRSHLVNASQISKGTIYNHFPTEADLVMSVATAHFHKRLARTVVDQIEHVDPLMRFLMHHCWCLRDDLLYQRFVIARVIPNVELQEQATAANLASFESVYKAYMDWNRELIKEIGLVQGFDRGELVANYLRGAQINCDDAGKRYDDENLYYQFSYALTHLMGHSDKRIPDQVSFEKWLYRLSELEVVQAA</sequence>
<dbReference type="SUPFAM" id="SSF46689">
    <property type="entry name" value="Homeodomain-like"/>
    <property type="match status" value="1"/>
</dbReference>
<reference evidence="2" key="1">
    <citation type="submission" date="2019-07" db="EMBL/GenBank/DDBJ databases">
        <title>Shewanella sp. YLB-08 draft genomic sequence.</title>
        <authorList>
            <person name="Yu L."/>
        </authorList>
    </citation>
    <scope>NUCLEOTIDE SEQUENCE [LARGE SCALE GENOMIC DNA]</scope>
    <source>
        <strain evidence="2">JCM 20706</strain>
    </source>
</reference>
<dbReference type="EMBL" id="VKGK01000035">
    <property type="protein sequence ID" value="TRY12367.1"/>
    <property type="molecule type" value="Genomic_DNA"/>
</dbReference>
<evidence type="ECO:0000313" key="2">
    <source>
        <dbReference type="Proteomes" id="UP000318126"/>
    </source>
</evidence>
<protein>
    <submittedName>
        <fullName evidence="1">TetR/AcrR family transcriptional regulator</fullName>
    </submittedName>
</protein>